<proteinExistence type="predicted"/>
<protein>
    <submittedName>
        <fullName evidence="2">DUF2058 domain-containing protein</fullName>
    </submittedName>
</protein>
<evidence type="ECO:0000313" key="3">
    <source>
        <dbReference type="Proteomes" id="UP000613768"/>
    </source>
</evidence>
<comment type="caution">
    <text evidence="2">The sequence shown here is derived from an EMBL/GenBank/DDBJ whole genome shotgun (WGS) entry which is preliminary data.</text>
</comment>
<sequence length="178" mass="19919">MRNALQEQLLKAGLAKKSKIDAVAREQAKQRSANAAAPSAEQAEAERQRREKAERDRQLQAERNAQARIQEQRAQARQIIEQNKLKLEGDSDYRFTDGNAIRSILVTDSLRKQLAKGSVVIVRFDDSYAVVPRAVVEKIESRDAGMIVVDHGRGGTAGGGEAEDEYYKRFVVPDDLVW</sequence>
<dbReference type="AlphaFoldDB" id="A0AAW3ZJI8"/>
<dbReference type="InterPro" id="IPR018636">
    <property type="entry name" value="DUF2058"/>
</dbReference>
<dbReference type="RefSeq" id="WP_192027966.1">
    <property type="nucleotide sequence ID" value="NZ_JACYTR010000003.1"/>
</dbReference>
<feature type="compositionally biased region" description="Basic and acidic residues" evidence="1">
    <location>
        <begin position="44"/>
        <end position="60"/>
    </location>
</feature>
<gene>
    <name evidence="2" type="ORF">IFO71_02605</name>
</gene>
<reference evidence="2 3" key="1">
    <citation type="submission" date="2020-09" db="EMBL/GenBank/DDBJ databases">
        <title>Pseudoxanthomonas sp. CAU 1598 isolated from sand of Yaerae Beach.</title>
        <authorList>
            <person name="Kim W."/>
        </authorList>
    </citation>
    <scope>NUCLEOTIDE SEQUENCE [LARGE SCALE GENOMIC DNA]</scope>
    <source>
        <strain evidence="2 3">CAU 1598</strain>
    </source>
</reference>
<feature type="region of interest" description="Disordered" evidence="1">
    <location>
        <begin position="25"/>
        <end position="70"/>
    </location>
</feature>
<keyword evidence="3" id="KW-1185">Reference proteome</keyword>
<feature type="compositionally biased region" description="Low complexity" evidence="1">
    <location>
        <begin position="30"/>
        <end position="42"/>
    </location>
</feature>
<name>A0AAW3ZJI8_9GAMM</name>
<evidence type="ECO:0000313" key="2">
    <source>
        <dbReference type="EMBL" id="MBD8524621.1"/>
    </source>
</evidence>
<dbReference type="Pfam" id="PF09831">
    <property type="entry name" value="DUF2058"/>
    <property type="match status" value="1"/>
</dbReference>
<dbReference type="EMBL" id="JACYTR010000003">
    <property type="protein sequence ID" value="MBD8524621.1"/>
    <property type="molecule type" value="Genomic_DNA"/>
</dbReference>
<accession>A0AAW3ZJI8</accession>
<organism evidence="2 3">
    <name type="scientific">Pseudomarimonas arenosa</name>
    <dbReference type="NCBI Taxonomy" id="2774145"/>
    <lineage>
        <taxon>Bacteria</taxon>
        <taxon>Pseudomonadati</taxon>
        <taxon>Pseudomonadota</taxon>
        <taxon>Gammaproteobacteria</taxon>
        <taxon>Lysobacterales</taxon>
        <taxon>Lysobacteraceae</taxon>
        <taxon>Pseudomarimonas</taxon>
    </lineage>
</organism>
<feature type="compositionally biased region" description="Low complexity" evidence="1">
    <location>
        <begin position="61"/>
        <end position="70"/>
    </location>
</feature>
<dbReference type="Proteomes" id="UP000613768">
    <property type="component" value="Unassembled WGS sequence"/>
</dbReference>
<evidence type="ECO:0000256" key="1">
    <source>
        <dbReference type="SAM" id="MobiDB-lite"/>
    </source>
</evidence>